<feature type="transmembrane region" description="Helical" evidence="1">
    <location>
        <begin position="93"/>
        <end position="114"/>
    </location>
</feature>
<dbReference type="PANTHER" id="PTHR37314:SF4">
    <property type="entry name" value="UPF0700 TRANSMEMBRANE PROTEIN YOAK"/>
    <property type="match status" value="1"/>
</dbReference>
<accession>A0ABW8YUF3</accession>
<keyword evidence="1" id="KW-0472">Membrane</keyword>
<gene>
    <name evidence="2" type="ORF">ABS766_02080</name>
</gene>
<dbReference type="PANTHER" id="PTHR37314">
    <property type="entry name" value="SLR0142 PROTEIN"/>
    <property type="match status" value="1"/>
</dbReference>
<dbReference type="EMBL" id="JBELPZ010000001">
    <property type="protein sequence ID" value="MFL9843197.1"/>
    <property type="molecule type" value="Genomic_DNA"/>
</dbReference>
<keyword evidence="1" id="KW-1133">Transmembrane helix</keyword>
<evidence type="ECO:0000256" key="1">
    <source>
        <dbReference type="SAM" id="Phobius"/>
    </source>
</evidence>
<comment type="caution">
    <text evidence="2">The sequence shown here is derived from an EMBL/GenBank/DDBJ whole genome shotgun (WGS) entry which is preliminary data.</text>
</comment>
<feature type="transmembrane region" description="Helical" evidence="1">
    <location>
        <begin position="59"/>
        <end position="81"/>
    </location>
</feature>
<dbReference type="Pfam" id="PF06912">
    <property type="entry name" value="DUF1275"/>
    <property type="match status" value="1"/>
</dbReference>
<feature type="transmembrane region" description="Helical" evidence="1">
    <location>
        <begin position="182"/>
        <end position="204"/>
    </location>
</feature>
<proteinExistence type="predicted"/>
<organism evidence="2 3">
    <name type="scientific">Flavobacterium rhizosphaerae</name>
    <dbReference type="NCBI Taxonomy" id="3163298"/>
    <lineage>
        <taxon>Bacteria</taxon>
        <taxon>Pseudomonadati</taxon>
        <taxon>Bacteroidota</taxon>
        <taxon>Flavobacteriia</taxon>
        <taxon>Flavobacteriales</taxon>
        <taxon>Flavobacteriaceae</taxon>
        <taxon>Flavobacterium</taxon>
    </lineage>
</organism>
<keyword evidence="3" id="KW-1185">Reference proteome</keyword>
<name>A0ABW8YUF3_9FLAO</name>
<dbReference type="Proteomes" id="UP001629156">
    <property type="component" value="Unassembled WGS sequence"/>
</dbReference>
<feature type="transmembrane region" description="Helical" evidence="1">
    <location>
        <begin position="210"/>
        <end position="229"/>
    </location>
</feature>
<reference evidence="2 3" key="1">
    <citation type="submission" date="2024-06" db="EMBL/GenBank/DDBJ databases">
        <authorList>
            <person name="Kaempfer P."/>
            <person name="Viver T."/>
        </authorList>
    </citation>
    <scope>NUCLEOTIDE SEQUENCE [LARGE SCALE GENOMIC DNA]</scope>
    <source>
        <strain evidence="2 3">ST-119</strain>
    </source>
</reference>
<evidence type="ECO:0000313" key="3">
    <source>
        <dbReference type="Proteomes" id="UP001629156"/>
    </source>
</evidence>
<keyword evidence="1" id="KW-0812">Transmembrane</keyword>
<dbReference type="InterPro" id="IPR010699">
    <property type="entry name" value="DUF1275"/>
</dbReference>
<dbReference type="RefSeq" id="WP_408083430.1">
    <property type="nucleotide sequence ID" value="NZ_JBELPZ010000001.1"/>
</dbReference>
<protein>
    <submittedName>
        <fullName evidence="2">YoaK family protein</fullName>
    </submittedName>
</protein>
<feature type="transmembrane region" description="Helical" evidence="1">
    <location>
        <begin position="20"/>
        <end position="39"/>
    </location>
</feature>
<sequence length="244" mass="27546">MFRHRGNRRSYTHNLRLASLLSFVAGMVNITGLLSINILTTNLTGHFAYFSESFVHQNFAHASHFLLFILSFMLGAFICGLISEALSRNKQNLLYVVPILIEIAALLIIAFFGIQNNIFNTRFIACTLLFAMGLQNSLVTRVSQSVVRTTHLTGIFTDLGNEISLLFFNHESKEKREIKRGIYLKVAVISCFFLGGILGGLAYTFMELKVLIIACGILVIALLYDYILLKYYTVKRKVLHSHVK</sequence>
<evidence type="ECO:0000313" key="2">
    <source>
        <dbReference type="EMBL" id="MFL9843197.1"/>
    </source>
</evidence>
<feature type="transmembrane region" description="Helical" evidence="1">
    <location>
        <begin position="120"/>
        <end position="139"/>
    </location>
</feature>